<evidence type="ECO:0000256" key="2">
    <source>
        <dbReference type="ARBA" id="ARBA00022705"/>
    </source>
</evidence>
<comment type="catalytic activity">
    <reaction evidence="12">
        <text>Couples ATP hydrolysis with the unwinding of duplex DNA by translocating in the 3'-5' direction.</text>
        <dbReference type="EC" id="5.6.2.4"/>
    </reaction>
</comment>
<dbReference type="InterPro" id="IPR001650">
    <property type="entry name" value="Helicase_C-like"/>
</dbReference>
<keyword evidence="6 12" id="KW-0347">Helicase</keyword>
<organism evidence="15 16">
    <name type="scientific">Saccharicrinis fermentans DSM 9555 = JCM 21142</name>
    <dbReference type="NCBI Taxonomy" id="869213"/>
    <lineage>
        <taxon>Bacteria</taxon>
        <taxon>Pseudomonadati</taxon>
        <taxon>Bacteroidota</taxon>
        <taxon>Bacteroidia</taxon>
        <taxon>Marinilabiliales</taxon>
        <taxon>Marinilabiliaceae</taxon>
        <taxon>Saccharicrinis</taxon>
    </lineage>
</organism>
<keyword evidence="2 12" id="KW-0235">DNA replication</keyword>
<evidence type="ECO:0000313" key="15">
    <source>
        <dbReference type="EMBL" id="GAF05453.1"/>
    </source>
</evidence>
<dbReference type="STRING" id="869213.GCA_000517085_03099"/>
<evidence type="ECO:0000259" key="14">
    <source>
        <dbReference type="PROSITE" id="PS51194"/>
    </source>
</evidence>
<keyword evidence="4 12" id="KW-0547">Nucleotide-binding</keyword>
<dbReference type="PANTHER" id="PTHR30580:SF0">
    <property type="entry name" value="PRIMOSOMAL PROTEIN N"/>
    <property type="match status" value="1"/>
</dbReference>
<dbReference type="GO" id="GO:0043138">
    <property type="term" value="F:3'-5' DNA helicase activity"/>
    <property type="evidence" value="ECO:0007669"/>
    <property type="project" value="UniProtKB-EC"/>
</dbReference>
<evidence type="ECO:0000313" key="16">
    <source>
        <dbReference type="Proteomes" id="UP000019402"/>
    </source>
</evidence>
<dbReference type="Pfam" id="PF18319">
    <property type="entry name" value="Zn_ribbon_PriA"/>
    <property type="match status" value="1"/>
</dbReference>
<dbReference type="PROSITE" id="PS51192">
    <property type="entry name" value="HELICASE_ATP_BIND_1"/>
    <property type="match status" value="1"/>
</dbReference>
<dbReference type="SMART" id="SM00490">
    <property type="entry name" value="HELICc"/>
    <property type="match status" value="1"/>
</dbReference>
<dbReference type="GO" id="GO:0006269">
    <property type="term" value="P:DNA replication, synthesis of primer"/>
    <property type="evidence" value="ECO:0007669"/>
    <property type="project" value="UniProtKB-KW"/>
</dbReference>
<dbReference type="SMART" id="SM00487">
    <property type="entry name" value="DEXDc"/>
    <property type="match status" value="1"/>
</dbReference>
<keyword evidence="16" id="KW-1185">Reference proteome</keyword>
<feature type="domain" description="Helicase ATP-binding" evidence="13">
    <location>
        <begin position="298"/>
        <end position="466"/>
    </location>
</feature>
<feature type="binding site" evidence="12">
    <location>
        <position position="556"/>
    </location>
    <ligand>
        <name>Zn(2+)</name>
        <dbReference type="ChEBI" id="CHEBI:29105"/>
        <label>2</label>
    </ligand>
</feature>
<dbReference type="HAMAP" id="MF_00983">
    <property type="entry name" value="PriA"/>
    <property type="match status" value="1"/>
</dbReference>
<feature type="binding site" evidence="12">
    <location>
        <position position="541"/>
    </location>
    <ligand>
        <name>Zn(2+)</name>
        <dbReference type="ChEBI" id="CHEBI:29105"/>
        <label>2</label>
    </ligand>
</feature>
<dbReference type="Pfam" id="PF17764">
    <property type="entry name" value="PriA_3primeBD"/>
    <property type="match status" value="1"/>
</dbReference>
<feature type="binding site" evidence="12">
    <location>
        <position position="559"/>
    </location>
    <ligand>
        <name>Zn(2+)</name>
        <dbReference type="ChEBI" id="CHEBI:29105"/>
        <label>2</label>
    </ligand>
</feature>
<dbReference type="NCBIfam" id="TIGR00595">
    <property type="entry name" value="priA"/>
    <property type="match status" value="1"/>
</dbReference>
<comment type="function">
    <text evidence="12">Initiates the restart of stalled replication forks, which reloads the replicative helicase on sites other than the origin of replication. Recognizes and binds to abandoned replication forks and remodels them to uncover a helicase loading site. Promotes assembly of the primosome at these replication forks.</text>
</comment>
<keyword evidence="7 12" id="KW-0862">Zinc</keyword>
<dbReference type="GO" id="GO:0016887">
    <property type="term" value="F:ATP hydrolysis activity"/>
    <property type="evidence" value="ECO:0007669"/>
    <property type="project" value="RHEA"/>
</dbReference>
<dbReference type="InterPro" id="IPR040498">
    <property type="entry name" value="PriA_CRR"/>
</dbReference>
<accession>W7YD83</accession>
<dbReference type="InterPro" id="IPR027417">
    <property type="entry name" value="P-loop_NTPase"/>
</dbReference>
<evidence type="ECO:0000256" key="5">
    <source>
        <dbReference type="ARBA" id="ARBA00022801"/>
    </source>
</evidence>
<dbReference type="CDD" id="cd18804">
    <property type="entry name" value="SF2_C_priA"/>
    <property type="match status" value="1"/>
</dbReference>
<dbReference type="Gene3D" id="3.40.1440.60">
    <property type="entry name" value="PriA, 3(prime) DNA-binding domain"/>
    <property type="match status" value="1"/>
</dbReference>
<keyword evidence="9 12" id="KW-0238">DNA-binding</keyword>
<dbReference type="Pfam" id="PF00270">
    <property type="entry name" value="DEAD"/>
    <property type="match status" value="1"/>
</dbReference>
<dbReference type="GO" id="GO:0008270">
    <property type="term" value="F:zinc ion binding"/>
    <property type="evidence" value="ECO:0007669"/>
    <property type="project" value="UniProtKB-UniRule"/>
</dbReference>
<comment type="cofactor">
    <cofactor evidence="12">
        <name>Zn(2+)</name>
        <dbReference type="ChEBI" id="CHEBI:29105"/>
    </cofactor>
    <text evidence="12">Binds 2 zinc ions per subunit.</text>
</comment>
<feature type="domain" description="Helicase C-terminal" evidence="14">
    <location>
        <begin position="499"/>
        <end position="721"/>
    </location>
</feature>
<dbReference type="eggNOG" id="COG1198">
    <property type="taxonomic scope" value="Bacteria"/>
</dbReference>
<evidence type="ECO:0000256" key="7">
    <source>
        <dbReference type="ARBA" id="ARBA00022833"/>
    </source>
</evidence>
<keyword evidence="8 12" id="KW-0067">ATP-binding</keyword>
<dbReference type="Gene3D" id="3.40.50.300">
    <property type="entry name" value="P-loop containing nucleotide triphosphate hydrolases"/>
    <property type="match status" value="2"/>
</dbReference>
<dbReference type="Pfam" id="PF00271">
    <property type="entry name" value="Helicase_C"/>
    <property type="match status" value="1"/>
</dbReference>
<dbReference type="GO" id="GO:1990077">
    <property type="term" value="C:primosome complex"/>
    <property type="evidence" value="ECO:0007669"/>
    <property type="project" value="UniProtKB-UniRule"/>
</dbReference>
<dbReference type="GO" id="GO:0005524">
    <property type="term" value="F:ATP binding"/>
    <property type="evidence" value="ECO:0007669"/>
    <property type="project" value="UniProtKB-UniRule"/>
</dbReference>
<sequence>METTYYTDIILPLPLHRLFTYEVPEEWINMVEIGMRVVVPFGKKKYYSGIVYALHDQKPEAYETKQIISILDNAPVVSETQLHFWKWIAEYYMCTLGEVYKAALPSGLKLESETKVHYNSNWVAKEKLSAKESLVLDFLSEKKTASVQDINNITELKSSLPVIKSLLDKEALFVSERLKDGYKPKTKKLLQLAPDYCREQKLQNVFTELARAPKQLEVLMLFLTLIGGAHESNYSKAIDKNLVKEKSGVSTSVLSELIKKGILLEVETAISRLQTDALTTDGLHELNPAQQNAKQKITELFQEKDAVLLHGVTSSGKTEIYIHLIKEQIDKGKQVLYLLPEIALTTQITSRLKKVFGNQIGIYHSKYSDAERVEVWNDILHKKNYKVVIGVRSSIFLPFDKLGFIIVDEEHENTYKQFDPSPRYHARDAAMVLAHLHKAKVLMGTATPSIETYRNTQLGKYGLVELNERFEGIKMPQIITVNVREEQRKKKMHSHFSATLIDHVTKAIEQGEQAILFQNRRGFSPYLECTQCSWVPKCDYCDVSLTYHKHINQLVCHYCGHSCYLPKTCKACGSPSLQTKGFGTEKIEEDIKIIFPDIKVARMDLDTSRTRRSHENIIGSFERGEVDVLIGTQMISKGLDFDNVSVVGILNADSMLNYPDFRAFERSFQMMAQVGGRAGRKHKQGTVILQTSNPDNPVILNVINNNYKNQYQSELAERELFKYPPFYRLIHLTIKHKNPNTVHQASDYFGQYLRGLFNERVVVPRHLPSARYRTGISVKSCSRSKEVYLSIK</sequence>
<dbReference type="Proteomes" id="UP000019402">
    <property type="component" value="Unassembled WGS sequence"/>
</dbReference>
<dbReference type="InterPro" id="IPR014001">
    <property type="entry name" value="Helicase_ATP-bd"/>
</dbReference>
<comment type="subunit">
    <text evidence="12">Component of the replication restart primosome.</text>
</comment>
<evidence type="ECO:0000256" key="9">
    <source>
        <dbReference type="ARBA" id="ARBA00023125"/>
    </source>
</evidence>
<evidence type="ECO:0000256" key="1">
    <source>
        <dbReference type="ARBA" id="ARBA00022515"/>
    </source>
</evidence>
<feature type="binding site" evidence="12">
    <location>
        <position position="572"/>
    </location>
    <ligand>
        <name>Zn(2+)</name>
        <dbReference type="ChEBI" id="CHEBI:29105"/>
        <label>1</label>
    </ligand>
</feature>
<dbReference type="InterPro" id="IPR005259">
    <property type="entry name" value="PriA"/>
</dbReference>
<comment type="similarity">
    <text evidence="12">Belongs to the helicase family. PriA subfamily.</text>
</comment>
<dbReference type="GO" id="GO:0006310">
    <property type="term" value="P:DNA recombination"/>
    <property type="evidence" value="ECO:0007669"/>
    <property type="project" value="InterPro"/>
</dbReference>
<keyword evidence="5 12" id="KW-0378">Hydrolase</keyword>
<feature type="binding site" evidence="12">
    <location>
        <position position="569"/>
    </location>
    <ligand>
        <name>Zn(2+)</name>
        <dbReference type="ChEBI" id="CHEBI:29105"/>
        <label>1</label>
    </ligand>
</feature>
<evidence type="ECO:0000256" key="3">
    <source>
        <dbReference type="ARBA" id="ARBA00022723"/>
    </source>
</evidence>
<dbReference type="SUPFAM" id="SSF52540">
    <property type="entry name" value="P-loop containing nucleoside triphosphate hydrolases"/>
    <property type="match status" value="1"/>
</dbReference>
<name>W7YD83_9BACT</name>
<dbReference type="FunFam" id="3.40.50.300:FF:000489">
    <property type="entry name" value="Primosome assembly protein PriA"/>
    <property type="match status" value="1"/>
</dbReference>
<evidence type="ECO:0000259" key="13">
    <source>
        <dbReference type="PROSITE" id="PS51192"/>
    </source>
</evidence>
<dbReference type="EMBL" id="BAMD01000088">
    <property type="protein sequence ID" value="GAF05453.1"/>
    <property type="molecule type" value="Genomic_DNA"/>
</dbReference>
<comment type="caution">
    <text evidence="15">The sequence shown here is derived from an EMBL/GenBank/DDBJ whole genome shotgun (WGS) entry which is preliminary data.</text>
</comment>
<dbReference type="InterPro" id="IPR011545">
    <property type="entry name" value="DEAD/DEAH_box_helicase_dom"/>
</dbReference>
<reference evidence="15 16" key="1">
    <citation type="journal article" date="2014" name="Genome Announc.">
        <title>Draft Genome Sequence of Cytophaga fermentans JCM 21142T, a Facultative Anaerobe Isolated from Marine Mud.</title>
        <authorList>
            <person name="Starns D."/>
            <person name="Oshima K."/>
            <person name="Suda W."/>
            <person name="Iino T."/>
            <person name="Yuki M."/>
            <person name="Inoue J."/>
            <person name="Kitamura K."/>
            <person name="Iida T."/>
            <person name="Darby A."/>
            <person name="Hattori M."/>
            <person name="Ohkuma M."/>
        </authorList>
    </citation>
    <scope>NUCLEOTIDE SEQUENCE [LARGE SCALE GENOMIC DNA]</scope>
    <source>
        <strain evidence="15 16">JCM 21142</strain>
    </source>
</reference>
<keyword evidence="10 12" id="KW-0413">Isomerase</keyword>
<dbReference type="PROSITE" id="PS51194">
    <property type="entry name" value="HELICASE_CTER"/>
    <property type="match status" value="1"/>
</dbReference>
<dbReference type="InterPro" id="IPR042115">
    <property type="entry name" value="PriA_3primeBD_sf"/>
</dbReference>
<dbReference type="CDD" id="cd17929">
    <property type="entry name" value="DEXHc_priA"/>
    <property type="match status" value="1"/>
</dbReference>
<evidence type="ECO:0000256" key="12">
    <source>
        <dbReference type="HAMAP-Rule" id="MF_00983"/>
    </source>
</evidence>
<evidence type="ECO:0000256" key="4">
    <source>
        <dbReference type="ARBA" id="ARBA00022741"/>
    </source>
</evidence>
<dbReference type="RefSeq" id="WP_235208346.1">
    <property type="nucleotide sequence ID" value="NZ_BAMD01000088.1"/>
</dbReference>
<evidence type="ECO:0000256" key="11">
    <source>
        <dbReference type="ARBA" id="ARBA00048988"/>
    </source>
</evidence>
<proteinExistence type="inferred from homology"/>
<gene>
    <name evidence="12" type="primary">priA</name>
    <name evidence="15" type="ORF">JCM21142_104188</name>
</gene>
<evidence type="ECO:0000256" key="6">
    <source>
        <dbReference type="ARBA" id="ARBA00022806"/>
    </source>
</evidence>
<dbReference type="GO" id="GO:0003677">
    <property type="term" value="F:DNA binding"/>
    <property type="evidence" value="ECO:0007669"/>
    <property type="project" value="UniProtKB-UniRule"/>
</dbReference>
<feature type="binding site" evidence="12">
    <location>
        <position position="538"/>
    </location>
    <ligand>
        <name>Zn(2+)</name>
        <dbReference type="ChEBI" id="CHEBI:29105"/>
        <label>2</label>
    </ligand>
</feature>
<keyword evidence="1 12" id="KW-0639">Primosome</keyword>
<keyword evidence="3 12" id="KW-0479">Metal-binding</keyword>
<dbReference type="EC" id="5.6.2.4" evidence="12"/>
<dbReference type="GO" id="GO:0006270">
    <property type="term" value="P:DNA replication initiation"/>
    <property type="evidence" value="ECO:0007669"/>
    <property type="project" value="TreeGrafter"/>
</dbReference>
<dbReference type="PANTHER" id="PTHR30580">
    <property type="entry name" value="PRIMOSOMAL PROTEIN N"/>
    <property type="match status" value="1"/>
</dbReference>
<dbReference type="FunFam" id="3.40.1440.60:FF:000001">
    <property type="entry name" value="Primosomal protein N"/>
    <property type="match status" value="1"/>
</dbReference>
<dbReference type="GO" id="GO:0006302">
    <property type="term" value="P:double-strand break repair"/>
    <property type="evidence" value="ECO:0007669"/>
    <property type="project" value="InterPro"/>
</dbReference>
<comment type="catalytic activity">
    <reaction evidence="11 12">
        <text>ATP + H2O = ADP + phosphate + H(+)</text>
        <dbReference type="Rhea" id="RHEA:13065"/>
        <dbReference type="ChEBI" id="CHEBI:15377"/>
        <dbReference type="ChEBI" id="CHEBI:15378"/>
        <dbReference type="ChEBI" id="CHEBI:30616"/>
        <dbReference type="ChEBI" id="CHEBI:43474"/>
        <dbReference type="ChEBI" id="CHEBI:456216"/>
        <dbReference type="EC" id="5.6.2.4"/>
    </reaction>
</comment>
<dbReference type="AlphaFoldDB" id="W7YD83"/>
<dbReference type="InterPro" id="IPR041222">
    <property type="entry name" value="PriA_3primeBD"/>
</dbReference>
<feature type="binding site" evidence="12">
    <location>
        <position position="529"/>
    </location>
    <ligand>
        <name>Zn(2+)</name>
        <dbReference type="ChEBI" id="CHEBI:29105"/>
        <label>1</label>
    </ligand>
</feature>
<feature type="binding site" evidence="12">
    <location>
        <position position="532"/>
    </location>
    <ligand>
        <name>Zn(2+)</name>
        <dbReference type="ChEBI" id="CHEBI:29105"/>
        <label>1</label>
    </ligand>
</feature>
<protein>
    <recommendedName>
        <fullName evidence="12">Replication restart protein PriA</fullName>
    </recommendedName>
    <alternativeName>
        <fullName evidence="12">ATP-dependent DNA helicase PriA</fullName>
        <ecNumber evidence="12">5.6.2.4</ecNumber>
    </alternativeName>
    <alternativeName>
        <fullName evidence="12">DNA 3'-5' helicase PriA</fullName>
    </alternativeName>
</protein>
<evidence type="ECO:0000256" key="8">
    <source>
        <dbReference type="ARBA" id="ARBA00022840"/>
    </source>
</evidence>
<evidence type="ECO:0000256" key="10">
    <source>
        <dbReference type="ARBA" id="ARBA00023235"/>
    </source>
</evidence>